<dbReference type="SUPFAM" id="SSF46600">
    <property type="entry name" value="C-terminal UvrC-binding domain of UvrB"/>
    <property type="match status" value="1"/>
</dbReference>
<dbReference type="STRING" id="349095.SAMN05660299_00137"/>
<dbReference type="GO" id="GO:0050897">
    <property type="term" value="F:cobalt ion binding"/>
    <property type="evidence" value="ECO:0007669"/>
    <property type="project" value="TreeGrafter"/>
</dbReference>
<feature type="domain" description="UVR" evidence="1">
    <location>
        <begin position="128"/>
        <end position="163"/>
    </location>
</feature>
<evidence type="ECO:0000259" key="1">
    <source>
        <dbReference type="PROSITE" id="PS50151"/>
    </source>
</evidence>
<dbReference type="InterPro" id="IPR036876">
    <property type="entry name" value="UVR_dom_sf"/>
</dbReference>
<dbReference type="EMBL" id="FNHQ01000001">
    <property type="protein sequence ID" value="SDM06983.1"/>
    <property type="molecule type" value="Genomic_DNA"/>
</dbReference>
<dbReference type="AlphaFoldDB" id="A0A1G9Q7Q6"/>
<organism evidence="2 3">
    <name type="scientific">Megasphaera paucivorans</name>
    <dbReference type="NCBI Taxonomy" id="349095"/>
    <lineage>
        <taxon>Bacteria</taxon>
        <taxon>Bacillati</taxon>
        <taxon>Bacillota</taxon>
        <taxon>Negativicutes</taxon>
        <taxon>Veillonellales</taxon>
        <taxon>Veillonellaceae</taxon>
        <taxon>Megasphaera</taxon>
    </lineage>
</organism>
<dbReference type="Pfam" id="PF02151">
    <property type="entry name" value="UVR"/>
    <property type="match status" value="1"/>
</dbReference>
<dbReference type="PROSITE" id="PS50151">
    <property type="entry name" value="UVR"/>
    <property type="match status" value="1"/>
</dbReference>
<dbReference type="PANTHER" id="PTHR38430:SF1">
    <property type="entry name" value="PROTEIN-ARGININE KINASE ACTIVATOR PROTEIN"/>
    <property type="match status" value="1"/>
</dbReference>
<evidence type="ECO:0000313" key="2">
    <source>
        <dbReference type="EMBL" id="SDM06983.1"/>
    </source>
</evidence>
<dbReference type="GO" id="GO:0016301">
    <property type="term" value="F:kinase activity"/>
    <property type="evidence" value="ECO:0007669"/>
    <property type="project" value="UniProtKB-KW"/>
</dbReference>
<proteinExistence type="predicted"/>
<name>A0A1G9Q7Q6_9FIRM</name>
<dbReference type="GO" id="GO:1990169">
    <property type="term" value="P:stress response to copper ion"/>
    <property type="evidence" value="ECO:0007669"/>
    <property type="project" value="TreeGrafter"/>
</dbReference>
<keyword evidence="2" id="KW-0808">Transferase</keyword>
<dbReference type="InterPro" id="IPR001943">
    <property type="entry name" value="UVR_dom"/>
</dbReference>
<dbReference type="GO" id="GO:1990170">
    <property type="term" value="P:stress response to cadmium ion"/>
    <property type="evidence" value="ECO:0007669"/>
    <property type="project" value="TreeGrafter"/>
</dbReference>
<keyword evidence="3" id="KW-1185">Reference proteome</keyword>
<dbReference type="OrthoDB" id="9788704at2"/>
<dbReference type="PIRSF" id="PIRSF015034">
    <property type="entry name" value="YacH"/>
    <property type="match status" value="1"/>
</dbReference>
<reference evidence="2 3" key="1">
    <citation type="submission" date="2016-10" db="EMBL/GenBank/DDBJ databases">
        <authorList>
            <person name="de Groot N.N."/>
        </authorList>
    </citation>
    <scope>NUCLEOTIDE SEQUENCE [LARGE SCALE GENOMIC DNA]</scope>
    <source>
        <strain evidence="2 3">DSM 16981</strain>
    </source>
</reference>
<dbReference type="GO" id="GO:0046870">
    <property type="term" value="F:cadmium ion binding"/>
    <property type="evidence" value="ECO:0007669"/>
    <property type="project" value="TreeGrafter"/>
</dbReference>
<dbReference type="PANTHER" id="PTHR38430">
    <property type="entry name" value="PROTEIN-ARGININE KINASE ACTIVATOR PROTEIN"/>
    <property type="match status" value="1"/>
</dbReference>
<protein>
    <submittedName>
        <fullName evidence="2">Protein-arginine kinase activator protein McsA</fullName>
    </submittedName>
</protein>
<dbReference type="GO" id="GO:0005507">
    <property type="term" value="F:copper ion binding"/>
    <property type="evidence" value="ECO:0007669"/>
    <property type="project" value="TreeGrafter"/>
</dbReference>
<dbReference type="Proteomes" id="UP000199309">
    <property type="component" value="Unassembled WGS sequence"/>
</dbReference>
<accession>A0A1G9Q7Q6</accession>
<dbReference type="InterPro" id="IPR025542">
    <property type="entry name" value="YacH"/>
</dbReference>
<sequence length="173" mass="20304">MLCDCCKKREAIVHVTKIINGRRTDIHLCSVCAQKEENLKGYSDFNIIDNDFFRKMAYPDYSDHSAEEPRCASCGMTYSEFNRLGKFGCPDCYEVFKEEITPLMRRIHGHTKHVGKVPNRGTGVFRTVNQIKRLRQHLQKLVREEKYEEAVTVRDEIHALERRISHIDEQKEE</sequence>
<evidence type="ECO:0000313" key="3">
    <source>
        <dbReference type="Proteomes" id="UP000199309"/>
    </source>
</evidence>
<dbReference type="RefSeq" id="WP_091647287.1">
    <property type="nucleotide sequence ID" value="NZ_FNHQ01000001.1"/>
</dbReference>
<gene>
    <name evidence="2" type="ORF">SAMN05660299_00137</name>
</gene>
<dbReference type="GO" id="GO:0008270">
    <property type="term" value="F:zinc ion binding"/>
    <property type="evidence" value="ECO:0007669"/>
    <property type="project" value="TreeGrafter"/>
</dbReference>
<keyword evidence="2" id="KW-0418">Kinase</keyword>